<dbReference type="OrthoDB" id="1523851at2"/>
<dbReference type="Gene3D" id="1.25.40.10">
    <property type="entry name" value="Tetratricopeptide repeat domain"/>
    <property type="match status" value="2"/>
</dbReference>
<keyword evidence="5" id="KW-1185">Reference proteome</keyword>
<dbReference type="AlphaFoldDB" id="A0A5C6RQD8"/>
<accession>A0A5C6RQD8</accession>
<dbReference type="SMART" id="SM00028">
    <property type="entry name" value="TPR"/>
    <property type="match status" value="5"/>
</dbReference>
<dbReference type="RefSeq" id="WP_147166824.1">
    <property type="nucleotide sequence ID" value="NZ_VOOR01000012.1"/>
</dbReference>
<gene>
    <name evidence="4" type="ORF">FRY97_07465</name>
</gene>
<evidence type="ECO:0000313" key="4">
    <source>
        <dbReference type="EMBL" id="TXB64125.1"/>
    </source>
</evidence>
<dbReference type="Pfam" id="PF13432">
    <property type="entry name" value="TPR_16"/>
    <property type="match status" value="2"/>
</dbReference>
<comment type="caution">
    <text evidence="4">The sequence shown here is derived from an EMBL/GenBank/DDBJ whole genome shotgun (WGS) entry which is preliminary data.</text>
</comment>
<protein>
    <submittedName>
        <fullName evidence="4">Tetratricopeptide repeat protein</fullName>
    </submittedName>
</protein>
<dbReference type="InterPro" id="IPR050498">
    <property type="entry name" value="Ycf3"/>
</dbReference>
<evidence type="ECO:0000313" key="5">
    <source>
        <dbReference type="Proteomes" id="UP000321580"/>
    </source>
</evidence>
<organism evidence="4 5">
    <name type="scientific">Phaeodactylibacter luteus</name>
    <dbReference type="NCBI Taxonomy" id="1564516"/>
    <lineage>
        <taxon>Bacteria</taxon>
        <taxon>Pseudomonadati</taxon>
        <taxon>Bacteroidota</taxon>
        <taxon>Saprospiria</taxon>
        <taxon>Saprospirales</taxon>
        <taxon>Haliscomenobacteraceae</taxon>
        <taxon>Phaeodactylibacter</taxon>
    </lineage>
</organism>
<dbReference type="InterPro" id="IPR011990">
    <property type="entry name" value="TPR-like_helical_dom_sf"/>
</dbReference>
<evidence type="ECO:0000256" key="2">
    <source>
        <dbReference type="ARBA" id="ARBA00022803"/>
    </source>
</evidence>
<reference evidence="4 5" key="1">
    <citation type="submission" date="2019-08" db="EMBL/GenBank/DDBJ databases">
        <title>Genome of Phaeodactylibacter luteus.</title>
        <authorList>
            <person name="Bowman J.P."/>
        </authorList>
    </citation>
    <scope>NUCLEOTIDE SEQUENCE [LARGE SCALE GENOMIC DNA]</scope>
    <source>
        <strain evidence="4 5">KCTC 42180</strain>
    </source>
</reference>
<keyword evidence="2 3" id="KW-0802">TPR repeat</keyword>
<dbReference type="InterPro" id="IPR019734">
    <property type="entry name" value="TPR_rpt"/>
</dbReference>
<dbReference type="Proteomes" id="UP000321580">
    <property type="component" value="Unassembled WGS sequence"/>
</dbReference>
<name>A0A5C6RQD8_9BACT</name>
<dbReference type="GO" id="GO:0046813">
    <property type="term" value="P:receptor-mediated virion attachment to host cell"/>
    <property type="evidence" value="ECO:0007669"/>
    <property type="project" value="TreeGrafter"/>
</dbReference>
<dbReference type="PANTHER" id="PTHR44858">
    <property type="entry name" value="TETRATRICOPEPTIDE REPEAT PROTEIN 6"/>
    <property type="match status" value="1"/>
</dbReference>
<sequence length="265" mass="29405">MKNYLFLYIPVCLLIGYVSLNGQVSPGQSSRVFVKTSSVTWADGLGRHLAAGDAYLQRGQSELALEAYDYAVANWPNMAEPLIKRALAKYHLGRVAAARADYQQAQRISPEVSRLYGFGSAVNRLEVLAFEPDELLQRLIQSPGQAPQEEVVRLLQESMALKSKGEVPRALSDIDRAIRLSDSPDAALYKMKGNLELLLGRHLEAESSYSRAISLAPAFAQAYYNRGLNRLLLYDHSGACADFAQSVQLGYVPEYRTENPWSCPM</sequence>
<proteinExistence type="predicted"/>
<keyword evidence="1" id="KW-0677">Repeat</keyword>
<evidence type="ECO:0000256" key="3">
    <source>
        <dbReference type="PROSITE-ProRule" id="PRU00339"/>
    </source>
</evidence>
<dbReference type="PROSITE" id="PS50005">
    <property type="entry name" value="TPR"/>
    <property type="match status" value="1"/>
</dbReference>
<dbReference type="SUPFAM" id="SSF48452">
    <property type="entry name" value="TPR-like"/>
    <property type="match status" value="1"/>
</dbReference>
<dbReference type="EMBL" id="VOOR01000012">
    <property type="protein sequence ID" value="TXB64125.1"/>
    <property type="molecule type" value="Genomic_DNA"/>
</dbReference>
<dbReference type="GO" id="GO:0009279">
    <property type="term" value="C:cell outer membrane"/>
    <property type="evidence" value="ECO:0007669"/>
    <property type="project" value="TreeGrafter"/>
</dbReference>
<feature type="repeat" description="TPR" evidence="3">
    <location>
        <begin position="186"/>
        <end position="219"/>
    </location>
</feature>
<dbReference type="PANTHER" id="PTHR44858:SF1">
    <property type="entry name" value="UDP-N-ACETYLGLUCOSAMINE--PEPTIDE N-ACETYLGLUCOSAMINYLTRANSFERASE SPINDLY-RELATED"/>
    <property type="match status" value="1"/>
</dbReference>
<evidence type="ECO:0000256" key="1">
    <source>
        <dbReference type="ARBA" id="ARBA00022737"/>
    </source>
</evidence>